<sequence>MATPRGHQNSPQATGEGQAAQDTPIEPLRQDEAREEDEFLTTGWDATSTVASTSLASSVYKYEFENGRRYHSYKHGRYPIPNDDIEQNREDMKHAMIMELTPTWVPPNLRFIVDDVEDEWVNGSDWDFVHCRSMAVVLRNLDKVLNQTFTHVKPGGWIEFQESHGMPQCDDGTMKQDDVLANFYSACVEAMAKFGMDLDKGSAPLGAVLEAAGFTNVRCVVKKAPLGTWARNKTLRLVGQYAKLALLDSLSSVMGKPFAALGYSEEEREVWAAKIRQAANDDSVHRYYNVYFWYGQKPE</sequence>
<proteinExistence type="predicted"/>
<reference evidence="2 3" key="1">
    <citation type="submission" date="2019-06" db="EMBL/GenBank/DDBJ databases">
        <title>Draft genome sequence of the filamentous fungus Phialemoniopsis curvata isolated from diesel fuel.</title>
        <authorList>
            <person name="Varaljay V.A."/>
            <person name="Lyon W.J."/>
            <person name="Crouch A.L."/>
            <person name="Drake C.E."/>
            <person name="Hollomon J.M."/>
            <person name="Nadeau L.J."/>
            <person name="Nunn H.S."/>
            <person name="Stevenson B.S."/>
            <person name="Bojanowski C.L."/>
            <person name="Crookes-Goodson W.J."/>
        </authorList>
    </citation>
    <scope>NUCLEOTIDE SEQUENCE [LARGE SCALE GENOMIC DNA]</scope>
    <source>
        <strain evidence="2 3">D216</strain>
    </source>
</reference>
<comment type="caution">
    <text evidence="2">The sequence shown here is derived from an EMBL/GenBank/DDBJ whole genome shotgun (WGS) entry which is preliminary data.</text>
</comment>
<gene>
    <name evidence="2" type="ORF">E0L32_006896</name>
</gene>
<dbReference type="GeneID" id="41974343"/>
<evidence type="ECO:0000313" key="3">
    <source>
        <dbReference type="Proteomes" id="UP000319257"/>
    </source>
</evidence>
<feature type="region of interest" description="Disordered" evidence="1">
    <location>
        <begin position="1"/>
        <end position="39"/>
    </location>
</feature>
<keyword evidence="3" id="KW-1185">Reference proteome</keyword>
<evidence type="ECO:0000256" key="1">
    <source>
        <dbReference type="SAM" id="MobiDB-lite"/>
    </source>
</evidence>
<dbReference type="EMBL" id="SKBQ01000040">
    <property type="protein sequence ID" value="TPX12484.1"/>
    <property type="molecule type" value="Genomic_DNA"/>
</dbReference>
<evidence type="ECO:0008006" key="4">
    <source>
        <dbReference type="Google" id="ProtNLM"/>
    </source>
</evidence>
<dbReference type="InterPro" id="IPR029063">
    <property type="entry name" value="SAM-dependent_MTases_sf"/>
</dbReference>
<dbReference type="SUPFAM" id="SSF53335">
    <property type="entry name" value="S-adenosyl-L-methionine-dependent methyltransferases"/>
    <property type="match status" value="1"/>
</dbReference>
<accession>A0A507B196</accession>
<dbReference type="OrthoDB" id="184880at2759"/>
<dbReference type="Proteomes" id="UP000319257">
    <property type="component" value="Unassembled WGS sequence"/>
</dbReference>
<feature type="compositionally biased region" description="Polar residues" evidence="1">
    <location>
        <begin position="1"/>
        <end position="15"/>
    </location>
</feature>
<dbReference type="Gene3D" id="3.40.50.150">
    <property type="entry name" value="Vaccinia Virus protein VP39"/>
    <property type="match status" value="1"/>
</dbReference>
<protein>
    <recommendedName>
        <fullName evidence="4">Methyltransferase</fullName>
    </recommendedName>
</protein>
<dbReference type="InParanoid" id="A0A507B196"/>
<organism evidence="2 3">
    <name type="scientific">Thyridium curvatum</name>
    <dbReference type="NCBI Taxonomy" id="1093900"/>
    <lineage>
        <taxon>Eukaryota</taxon>
        <taxon>Fungi</taxon>
        <taxon>Dikarya</taxon>
        <taxon>Ascomycota</taxon>
        <taxon>Pezizomycotina</taxon>
        <taxon>Sordariomycetes</taxon>
        <taxon>Sordariomycetidae</taxon>
        <taxon>Thyridiales</taxon>
        <taxon>Thyridiaceae</taxon>
        <taxon>Thyridium</taxon>
    </lineage>
</organism>
<dbReference type="STRING" id="1093900.A0A507B196"/>
<dbReference type="Pfam" id="PF13489">
    <property type="entry name" value="Methyltransf_23"/>
    <property type="match status" value="1"/>
</dbReference>
<dbReference type="RefSeq" id="XP_030994195.1">
    <property type="nucleotide sequence ID" value="XM_031141580.1"/>
</dbReference>
<dbReference type="AlphaFoldDB" id="A0A507B196"/>
<name>A0A507B196_9PEZI</name>
<evidence type="ECO:0000313" key="2">
    <source>
        <dbReference type="EMBL" id="TPX12484.1"/>
    </source>
</evidence>